<name>F1KY44_ASCSU</name>
<comment type="similarity">
    <text evidence="1">Belongs to the caprin family.</text>
</comment>
<reference evidence="5" key="1">
    <citation type="journal article" date="2011" name="Genome Res.">
        <title>Deep small RNA sequencing from the nematode Ascaris reveals conservation, functional diversification, and novel developmental profiles.</title>
        <authorList>
            <person name="Wang J."/>
            <person name="Czech B."/>
            <person name="Crunk A."/>
            <person name="Wallace A."/>
            <person name="Mitreva M."/>
            <person name="Hannon G.J."/>
            <person name="Davis R.E."/>
        </authorList>
    </citation>
    <scope>NUCLEOTIDE SEQUENCE</scope>
</reference>
<evidence type="ECO:0000259" key="4">
    <source>
        <dbReference type="Pfam" id="PF18293"/>
    </source>
</evidence>
<evidence type="ECO:0000313" key="5">
    <source>
        <dbReference type="EMBL" id="ADY42798.1"/>
    </source>
</evidence>
<feature type="compositionally biased region" description="Gly residues" evidence="3">
    <location>
        <begin position="417"/>
        <end position="451"/>
    </location>
</feature>
<dbReference type="EMBL" id="JI167856">
    <property type="protein sequence ID" value="ADY42798.1"/>
    <property type="molecule type" value="mRNA"/>
</dbReference>
<protein>
    <submittedName>
        <fullName evidence="5">Caprin-1</fullName>
    </submittedName>
</protein>
<organism evidence="5">
    <name type="scientific">Ascaris suum</name>
    <name type="common">Pig roundworm</name>
    <name type="synonym">Ascaris lumbricoides</name>
    <dbReference type="NCBI Taxonomy" id="6253"/>
    <lineage>
        <taxon>Eukaryota</taxon>
        <taxon>Metazoa</taxon>
        <taxon>Ecdysozoa</taxon>
        <taxon>Nematoda</taxon>
        <taxon>Chromadorea</taxon>
        <taxon>Rhabditida</taxon>
        <taxon>Spirurina</taxon>
        <taxon>Ascaridomorpha</taxon>
        <taxon>Ascaridoidea</taxon>
        <taxon>Ascarididae</taxon>
        <taxon>Ascaris</taxon>
    </lineage>
</organism>
<keyword evidence="2" id="KW-0175">Coiled coil</keyword>
<sequence length="480" mass="53686">MKGPVDGVHAASDEGLVANPYSRIEDTIERKRRNLEKRKIRLQQYEEDLRNGKKLSEEQQEARSRIGEVETQLEFMKDLMKLLTGLQKEYHRSAKQRDEANRKKQMEMERGRLAEFIYYQNIFRILSKEHVAGALVDASEGAPKLTEEEWMQLQDFSTAFNPQLPPFDRADMWLPTCEKSAQMANIVLSSSRDRVVDKLTGAKAKELLEKAAVCDCVQDLKFVLNISSDTEEEQQSEETEMQEEQEEPEPEPVKKDPKVIFVHGEPDPSEQLSAGDISETADTEFGFENYVVHAQVVTVVRDPPPPIPLPTEVRSDDTVPQPTVNGTTYNPEMLPNEAVWAPSGENEVKAETASQKTIQENGDRASDQARRSMRFKRNGRGRGGARPRNAPPREVGEQQQQQIRANKGIRDQNAGGRYTGRGGKGSGFRGGAGAYTNRNGGGRAGGGGYGNTNGYAYAYDYASSHPHRQAGFNFANDPHK</sequence>
<dbReference type="GO" id="GO:0003723">
    <property type="term" value="F:RNA binding"/>
    <property type="evidence" value="ECO:0007669"/>
    <property type="project" value="TreeGrafter"/>
</dbReference>
<proteinExistence type="evidence at transcript level"/>
<evidence type="ECO:0000256" key="2">
    <source>
        <dbReference type="SAM" id="Coils"/>
    </source>
</evidence>
<feature type="coiled-coil region" evidence="2">
    <location>
        <begin position="28"/>
        <end position="103"/>
    </location>
</feature>
<dbReference type="PANTHER" id="PTHR22922">
    <property type="entry name" value="GPI-ANCHORED PROTEIN P137"/>
    <property type="match status" value="1"/>
</dbReference>
<dbReference type="PANTHER" id="PTHR22922:SF19">
    <property type="entry name" value="CAPRIN HOMOLOG"/>
    <property type="match status" value="1"/>
</dbReference>
<feature type="compositionally biased region" description="Basic and acidic residues" evidence="3">
    <location>
        <begin position="361"/>
        <end position="370"/>
    </location>
</feature>
<feature type="compositionally biased region" description="Acidic residues" evidence="3">
    <location>
        <begin position="229"/>
        <end position="250"/>
    </location>
</feature>
<dbReference type="AlphaFoldDB" id="F1KY44"/>
<dbReference type="Pfam" id="PF18293">
    <property type="entry name" value="Caprin-1_dimer"/>
    <property type="match status" value="1"/>
</dbReference>
<feature type="region of interest" description="Disordered" evidence="3">
    <location>
        <begin position="229"/>
        <end position="255"/>
    </location>
</feature>
<accession>F1KY44</accession>
<feature type="region of interest" description="Disordered" evidence="3">
    <location>
        <begin position="309"/>
        <end position="457"/>
    </location>
</feature>
<evidence type="ECO:0000256" key="3">
    <source>
        <dbReference type="SAM" id="MobiDB-lite"/>
    </source>
</evidence>
<evidence type="ECO:0000256" key="1">
    <source>
        <dbReference type="ARBA" id="ARBA00007950"/>
    </source>
</evidence>
<feature type="compositionally biased region" description="Basic residues" evidence="3">
    <location>
        <begin position="371"/>
        <end position="385"/>
    </location>
</feature>
<feature type="domain" description="Caprin-1 dimerization" evidence="4">
    <location>
        <begin position="103"/>
        <end position="214"/>
    </location>
</feature>
<dbReference type="InterPro" id="IPR028816">
    <property type="entry name" value="Caprin"/>
</dbReference>
<dbReference type="InterPro" id="IPR041637">
    <property type="entry name" value="Caprin-1_dimer"/>
</dbReference>
<feature type="compositionally biased region" description="Polar residues" evidence="3">
    <location>
        <begin position="318"/>
        <end position="330"/>
    </location>
</feature>
<dbReference type="GO" id="GO:0005737">
    <property type="term" value="C:cytoplasm"/>
    <property type="evidence" value="ECO:0007669"/>
    <property type="project" value="TreeGrafter"/>
</dbReference>